<name>A0A1F7U719_9BACT</name>
<evidence type="ECO:0000256" key="1">
    <source>
        <dbReference type="ARBA" id="ARBA00006611"/>
    </source>
</evidence>
<dbReference type="Pfam" id="PF00437">
    <property type="entry name" value="T2SSE"/>
    <property type="match status" value="1"/>
</dbReference>
<evidence type="ECO:0000313" key="6">
    <source>
        <dbReference type="EMBL" id="OGL74050.1"/>
    </source>
</evidence>
<feature type="domain" description="Bacterial type II secretion system protein E" evidence="4">
    <location>
        <begin position="183"/>
        <end position="576"/>
    </location>
</feature>
<comment type="similarity">
    <text evidence="1">Belongs to the GSP E family.</text>
</comment>
<dbReference type="GO" id="GO:0016887">
    <property type="term" value="F:ATP hydrolysis activity"/>
    <property type="evidence" value="ECO:0007669"/>
    <property type="project" value="TreeGrafter"/>
</dbReference>
<organism evidence="6 7">
    <name type="scientific">Candidatus Uhrbacteria bacterium RIFCSPHIGHO2_02_FULL_60_10</name>
    <dbReference type="NCBI Taxonomy" id="1802392"/>
    <lineage>
        <taxon>Bacteria</taxon>
        <taxon>Candidatus Uhriibacteriota</taxon>
    </lineage>
</organism>
<feature type="domain" description="Type II secretion system protein GspE N-terminal" evidence="5">
    <location>
        <begin position="62"/>
        <end position="148"/>
    </location>
</feature>
<comment type="caution">
    <text evidence="6">The sequence shown here is derived from an EMBL/GenBank/DDBJ whole genome shotgun (WGS) entry which is preliminary data.</text>
</comment>
<dbReference type="InterPro" id="IPR037257">
    <property type="entry name" value="T2SS_E_N_sf"/>
</dbReference>
<evidence type="ECO:0000313" key="7">
    <source>
        <dbReference type="Proteomes" id="UP000177088"/>
    </source>
</evidence>
<sequence>MPLKSQAAELLNVLLEAGKLTDEQVAAVTKDAESTGKPVEVLLSEKKLVDEEFLTRARATLHGLQYVDLTTRQLDSKDVNLLPRSVAESTKAVAFEKVDDVLSVGMIDPVDIRARQGLDFYLQSNNIKAKIFIISTISFNYAFKKYEALGKEVEKALEVAKEKLAGPKAKEEKIEQIEEVIKGAPVSRIVSVILRHAYEGNASDIHLEPYGDISRVRYRVDGVLRTSLTLPLYVHPSLVARIKVLANLKLDETRIPQDGRITENFNNKIIDFRISTLPLRDNEKVVMRVLDTTRGVPTLEQLGFRKQYVDVIRKEIRKPHGMCLISGPTGSGKSTTLFTVLNMRNEERVNISTLEDPVEYEIKGVNQSQVRPEVGFTFASGLRALLRQDPNIIMVGEIRDGETGELAVHAALTGHLIFSTIHTNDAIGVIPRMLDMHVEPFLLSATMNLAIAQRLGRKICERCKTQIQLPPEVEAKVREEVMAIPEVYRAHLDLSAKQWTFYKGRGCLRCGDTGYAGRVAVAEVIPFNEEMRTLVSKGFPVDQVLAYLRKSDVLNIKQDGLLKALEGFTTIEEVMRITAE</sequence>
<dbReference type="CDD" id="cd01129">
    <property type="entry name" value="PulE-GspE-like"/>
    <property type="match status" value="1"/>
</dbReference>
<evidence type="ECO:0000256" key="2">
    <source>
        <dbReference type="ARBA" id="ARBA00022741"/>
    </source>
</evidence>
<dbReference type="PANTHER" id="PTHR30258">
    <property type="entry name" value="TYPE II SECRETION SYSTEM PROTEIN GSPE-RELATED"/>
    <property type="match status" value="1"/>
</dbReference>
<dbReference type="AlphaFoldDB" id="A0A1F7U719"/>
<gene>
    <name evidence="6" type="ORF">A3C96_02985</name>
</gene>
<dbReference type="InterPro" id="IPR027417">
    <property type="entry name" value="P-loop_NTPase"/>
</dbReference>
<dbReference type="Gene3D" id="3.30.450.90">
    <property type="match status" value="1"/>
</dbReference>
<keyword evidence="3" id="KW-0067">ATP-binding</keyword>
<dbReference type="EMBL" id="MGEA01000037">
    <property type="protein sequence ID" value="OGL74050.1"/>
    <property type="molecule type" value="Genomic_DNA"/>
</dbReference>
<dbReference type="GO" id="GO:0005886">
    <property type="term" value="C:plasma membrane"/>
    <property type="evidence" value="ECO:0007669"/>
    <property type="project" value="TreeGrafter"/>
</dbReference>
<dbReference type="Pfam" id="PF05157">
    <property type="entry name" value="MshEN"/>
    <property type="match status" value="1"/>
</dbReference>
<dbReference type="SUPFAM" id="SSF52540">
    <property type="entry name" value="P-loop containing nucleoside triphosphate hydrolases"/>
    <property type="match status" value="1"/>
</dbReference>
<protein>
    <recommendedName>
        <fullName evidence="8">AAA+ ATPase domain-containing protein</fullName>
    </recommendedName>
</protein>
<dbReference type="PANTHER" id="PTHR30258:SF3">
    <property type="entry name" value="SLL1921 PROTEIN"/>
    <property type="match status" value="1"/>
</dbReference>
<evidence type="ECO:0000259" key="4">
    <source>
        <dbReference type="Pfam" id="PF00437"/>
    </source>
</evidence>
<dbReference type="Proteomes" id="UP000177088">
    <property type="component" value="Unassembled WGS sequence"/>
</dbReference>
<keyword evidence="2" id="KW-0547">Nucleotide-binding</keyword>
<dbReference type="InterPro" id="IPR001482">
    <property type="entry name" value="T2SS/T4SS_dom"/>
</dbReference>
<dbReference type="SUPFAM" id="SSF160246">
    <property type="entry name" value="EspE N-terminal domain-like"/>
    <property type="match status" value="1"/>
</dbReference>
<proteinExistence type="inferred from homology"/>
<accession>A0A1F7U719</accession>
<reference evidence="6 7" key="1">
    <citation type="journal article" date="2016" name="Nat. Commun.">
        <title>Thousands of microbial genomes shed light on interconnected biogeochemical processes in an aquifer system.</title>
        <authorList>
            <person name="Anantharaman K."/>
            <person name="Brown C.T."/>
            <person name="Hug L.A."/>
            <person name="Sharon I."/>
            <person name="Castelle C.J."/>
            <person name="Probst A.J."/>
            <person name="Thomas B.C."/>
            <person name="Singh A."/>
            <person name="Wilkins M.J."/>
            <person name="Karaoz U."/>
            <person name="Brodie E.L."/>
            <person name="Williams K.H."/>
            <person name="Hubbard S.S."/>
            <person name="Banfield J.F."/>
        </authorList>
    </citation>
    <scope>NUCLEOTIDE SEQUENCE [LARGE SCALE GENOMIC DNA]</scope>
</reference>
<dbReference type="Gene3D" id="3.40.50.300">
    <property type="entry name" value="P-loop containing nucleotide triphosphate hydrolases"/>
    <property type="match status" value="1"/>
</dbReference>
<dbReference type="GO" id="GO:0005524">
    <property type="term" value="F:ATP binding"/>
    <property type="evidence" value="ECO:0007669"/>
    <property type="project" value="UniProtKB-KW"/>
</dbReference>
<evidence type="ECO:0008006" key="8">
    <source>
        <dbReference type="Google" id="ProtNLM"/>
    </source>
</evidence>
<dbReference type="InterPro" id="IPR007831">
    <property type="entry name" value="T2SS_GspE_N"/>
</dbReference>
<evidence type="ECO:0000256" key="3">
    <source>
        <dbReference type="ARBA" id="ARBA00022840"/>
    </source>
</evidence>
<evidence type="ECO:0000259" key="5">
    <source>
        <dbReference type="Pfam" id="PF05157"/>
    </source>
</evidence>